<evidence type="ECO:0000313" key="8">
    <source>
        <dbReference type="Proteomes" id="UP000588068"/>
    </source>
</evidence>
<dbReference type="InterPro" id="IPR024607">
    <property type="entry name" value="Sulfatase_CS"/>
</dbReference>
<organism evidence="7 8">
    <name type="scientific">Povalibacter uvarum</name>
    <dbReference type="NCBI Taxonomy" id="732238"/>
    <lineage>
        <taxon>Bacteria</taxon>
        <taxon>Pseudomonadati</taxon>
        <taxon>Pseudomonadota</taxon>
        <taxon>Gammaproteobacteria</taxon>
        <taxon>Steroidobacterales</taxon>
        <taxon>Steroidobacteraceae</taxon>
        <taxon>Povalibacter</taxon>
    </lineage>
</organism>
<dbReference type="Gene3D" id="3.40.720.10">
    <property type="entry name" value="Alkaline Phosphatase, subunit A"/>
    <property type="match status" value="1"/>
</dbReference>
<dbReference type="InterPro" id="IPR050738">
    <property type="entry name" value="Sulfatase"/>
</dbReference>
<feature type="domain" description="Sulfatase N-terminal" evidence="6">
    <location>
        <begin position="29"/>
        <end position="338"/>
    </location>
</feature>
<accession>A0A841HTW0</accession>
<comment type="caution">
    <text evidence="7">The sequence shown here is derived from an EMBL/GenBank/DDBJ whole genome shotgun (WGS) entry which is preliminary data.</text>
</comment>
<dbReference type="Gene3D" id="3.30.1120.10">
    <property type="match status" value="1"/>
</dbReference>
<evidence type="ECO:0000256" key="4">
    <source>
        <dbReference type="ARBA" id="ARBA00022837"/>
    </source>
</evidence>
<sequence length="473" mass="51959">MSSLTRRDFVVGAAALGASPSMAASVRQPNIVFILADDLGAGDLSCYGRPDYVTPNIDRLAAQGVRLTQSYANSCTCSPTRVALATGRYQNRLAVGNYDPLPRGVDVGLPVDHPTLASLLKRAGYETALIGKWHLGSIPKYSPLQRGYDEFFGISGGGADYFTHASAVLGPPVHDLFENDAPTRVEGYATDLFSARAVQFIKRRRSKPFFLSLHHTAPHWPWQTRDDRGGARVNDFHYDGGSPLIFAQMIAALDDGVGQVMKALRSAGVERDTIVIFTSDNGGERFSYNWPLRGEKFDLLEGGIRTPGIVRWPARIPKHSTSNQLVMSMDWLPTLLAAGSGVVDAVYPSDGIDVIPMLAKERAVQERTVFWRTQWAHAARRGSWKYYAHADLEYLYDLAADESESANQRLKQPRIAAELREAYEAWNAAMQPIPPDAITPREAFERAKGMEPFVPRGPSTQGAAPRSPANDGR</sequence>
<keyword evidence="8" id="KW-1185">Reference proteome</keyword>
<dbReference type="PROSITE" id="PS00149">
    <property type="entry name" value="SULFATASE_2"/>
    <property type="match status" value="1"/>
</dbReference>
<proteinExistence type="inferred from homology"/>
<dbReference type="RefSeq" id="WP_184335626.1">
    <property type="nucleotide sequence ID" value="NZ_JACHHZ010000007.1"/>
</dbReference>
<dbReference type="AlphaFoldDB" id="A0A841HTW0"/>
<gene>
    <name evidence="7" type="ORF">HNQ60_005155</name>
</gene>
<dbReference type="EMBL" id="JACHHZ010000007">
    <property type="protein sequence ID" value="MBB6096233.1"/>
    <property type="molecule type" value="Genomic_DNA"/>
</dbReference>
<reference evidence="7 8" key="1">
    <citation type="submission" date="2020-08" db="EMBL/GenBank/DDBJ databases">
        <title>Genomic Encyclopedia of Type Strains, Phase IV (KMG-IV): sequencing the most valuable type-strain genomes for metagenomic binning, comparative biology and taxonomic classification.</title>
        <authorList>
            <person name="Goeker M."/>
        </authorList>
    </citation>
    <scope>NUCLEOTIDE SEQUENCE [LARGE SCALE GENOMIC DNA]</scope>
    <source>
        <strain evidence="7 8">DSM 26723</strain>
    </source>
</reference>
<dbReference type="Proteomes" id="UP000588068">
    <property type="component" value="Unassembled WGS sequence"/>
</dbReference>
<keyword evidence="3" id="KW-0378">Hydrolase</keyword>
<evidence type="ECO:0000256" key="5">
    <source>
        <dbReference type="SAM" id="MobiDB-lite"/>
    </source>
</evidence>
<evidence type="ECO:0000259" key="6">
    <source>
        <dbReference type="Pfam" id="PF00884"/>
    </source>
</evidence>
<dbReference type="PROSITE" id="PS51318">
    <property type="entry name" value="TAT"/>
    <property type="match status" value="1"/>
</dbReference>
<dbReference type="PANTHER" id="PTHR42693">
    <property type="entry name" value="ARYLSULFATASE FAMILY MEMBER"/>
    <property type="match status" value="1"/>
</dbReference>
<name>A0A841HTW0_9GAMM</name>
<evidence type="ECO:0000256" key="3">
    <source>
        <dbReference type="ARBA" id="ARBA00022801"/>
    </source>
</evidence>
<dbReference type="InterPro" id="IPR006311">
    <property type="entry name" value="TAT_signal"/>
</dbReference>
<dbReference type="InterPro" id="IPR000917">
    <property type="entry name" value="Sulfatase_N"/>
</dbReference>
<dbReference type="SUPFAM" id="SSF53649">
    <property type="entry name" value="Alkaline phosphatase-like"/>
    <property type="match status" value="1"/>
</dbReference>
<keyword evidence="2" id="KW-0479">Metal-binding</keyword>
<dbReference type="InterPro" id="IPR017850">
    <property type="entry name" value="Alkaline_phosphatase_core_sf"/>
</dbReference>
<feature type="region of interest" description="Disordered" evidence="5">
    <location>
        <begin position="448"/>
        <end position="473"/>
    </location>
</feature>
<evidence type="ECO:0000256" key="2">
    <source>
        <dbReference type="ARBA" id="ARBA00022723"/>
    </source>
</evidence>
<dbReference type="GO" id="GO:0046872">
    <property type="term" value="F:metal ion binding"/>
    <property type="evidence" value="ECO:0007669"/>
    <property type="project" value="UniProtKB-KW"/>
</dbReference>
<protein>
    <submittedName>
        <fullName evidence="7">Arylsulfatase A-like enzyme</fullName>
    </submittedName>
</protein>
<dbReference type="GO" id="GO:0004065">
    <property type="term" value="F:arylsulfatase activity"/>
    <property type="evidence" value="ECO:0007669"/>
    <property type="project" value="TreeGrafter"/>
</dbReference>
<evidence type="ECO:0000256" key="1">
    <source>
        <dbReference type="ARBA" id="ARBA00008779"/>
    </source>
</evidence>
<evidence type="ECO:0000313" key="7">
    <source>
        <dbReference type="EMBL" id="MBB6096233.1"/>
    </source>
</evidence>
<dbReference type="PANTHER" id="PTHR42693:SF53">
    <property type="entry name" value="ENDO-4-O-SULFATASE"/>
    <property type="match status" value="1"/>
</dbReference>
<comment type="similarity">
    <text evidence="1">Belongs to the sulfatase family.</text>
</comment>
<dbReference type="Pfam" id="PF00884">
    <property type="entry name" value="Sulfatase"/>
    <property type="match status" value="1"/>
</dbReference>
<keyword evidence="4" id="KW-0106">Calcium</keyword>